<dbReference type="Proteomes" id="UP000291343">
    <property type="component" value="Unassembled WGS sequence"/>
</dbReference>
<sequence length="77" mass="8791">MENSKPFVFVSGRSKLIFNMVKQAENDSTIEDFSAQLQRAKKRNAEVGEGDEEDKDEEALTIKRKRLSVLTDHAYSL</sequence>
<evidence type="ECO:0000313" key="1">
    <source>
        <dbReference type="EMBL" id="RZF48913.1"/>
    </source>
</evidence>
<dbReference type="EMBL" id="QKKF02000897">
    <property type="protein sequence ID" value="RZF48913.1"/>
    <property type="molecule type" value="Genomic_DNA"/>
</dbReference>
<protein>
    <submittedName>
        <fullName evidence="1">Uncharacterized protein</fullName>
    </submittedName>
</protein>
<accession>A0A482XSD6</accession>
<proteinExistence type="predicted"/>
<dbReference type="InParanoid" id="A0A482XSD6"/>
<organism evidence="1 2">
    <name type="scientific">Laodelphax striatellus</name>
    <name type="common">Small brown planthopper</name>
    <name type="synonym">Delphax striatella</name>
    <dbReference type="NCBI Taxonomy" id="195883"/>
    <lineage>
        <taxon>Eukaryota</taxon>
        <taxon>Metazoa</taxon>
        <taxon>Ecdysozoa</taxon>
        <taxon>Arthropoda</taxon>
        <taxon>Hexapoda</taxon>
        <taxon>Insecta</taxon>
        <taxon>Pterygota</taxon>
        <taxon>Neoptera</taxon>
        <taxon>Paraneoptera</taxon>
        <taxon>Hemiptera</taxon>
        <taxon>Auchenorrhyncha</taxon>
        <taxon>Fulgoroidea</taxon>
        <taxon>Delphacidae</taxon>
        <taxon>Criomorphinae</taxon>
        <taxon>Laodelphax</taxon>
    </lineage>
</organism>
<evidence type="ECO:0000313" key="2">
    <source>
        <dbReference type="Proteomes" id="UP000291343"/>
    </source>
</evidence>
<reference evidence="1 2" key="1">
    <citation type="journal article" date="2017" name="Gigascience">
        <title>Genome sequence of the small brown planthopper, Laodelphax striatellus.</title>
        <authorList>
            <person name="Zhu J."/>
            <person name="Jiang F."/>
            <person name="Wang X."/>
            <person name="Yang P."/>
            <person name="Bao Y."/>
            <person name="Zhao W."/>
            <person name="Wang W."/>
            <person name="Lu H."/>
            <person name="Wang Q."/>
            <person name="Cui N."/>
            <person name="Li J."/>
            <person name="Chen X."/>
            <person name="Luo L."/>
            <person name="Yu J."/>
            <person name="Kang L."/>
            <person name="Cui F."/>
        </authorList>
    </citation>
    <scope>NUCLEOTIDE SEQUENCE [LARGE SCALE GENOMIC DNA]</scope>
    <source>
        <strain evidence="1">Lst14</strain>
    </source>
</reference>
<comment type="caution">
    <text evidence="1">The sequence shown here is derived from an EMBL/GenBank/DDBJ whole genome shotgun (WGS) entry which is preliminary data.</text>
</comment>
<dbReference type="AlphaFoldDB" id="A0A482XSD6"/>
<dbReference type="SMR" id="A0A482XSD6"/>
<keyword evidence="2" id="KW-1185">Reference proteome</keyword>
<gene>
    <name evidence="1" type="ORF">LSTR_LSTR003293</name>
</gene>
<dbReference type="OrthoDB" id="10504845at2759"/>
<name>A0A482XSD6_LAOST</name>